<dbReference type="EnsemblPlants" id="PGSC0003DMT400087652">
    <property type="protein sequence ID" value="PGSC0003DMT400087652"/>
    <property type="gene ID" value="PGSC0003DMG400037223"/>
</dbReference>
<keyword evidence="3" id="KW-1185">Reference proteome</keyword>
<dbReference type="PaxDb" id="4113-PGSC0003DMT400087652"/>
<evidence type="ECO:0000313" key="3">
    <source>
        <dbReference type="Proteomes" id="UP000011115"/>
    </source>
</evidence>
<dbReference type="Proteomes" id="UP000011115">
    <property type="component" value="Unassembled WGS sequence"/>
</dbReference>
<reference evidence="2" key="2">
    <citation type="submission" date="2015-06" db="UniProtKB">
        <authorList>
            <consortium name="EnsemblPlants"/>
        </authorList>
    </citation>
    <scope>IDENTIFICATION</scope>
    <source>
        <strain evidence="2">DM1-3 516 R44</strain>
    </source>
</reference>
<proteinExistence type="predicted"/>
<dbReference type="HOGENOM" id="CLU_1139687_0_0_1"/>
<feature type="region of interest" description="Disordered" evidence="1">
    <location>
        <begin position="1"/>
        <end position="33"/>
    </location>
</feature>
<reference evidence="3" key="1">
    <citation type="journal article" date="2011" name="Nature">
        <title>Genome sequence and analysis of the tuber crop potato.</title>
        <authorList>
            <consortium name="The Potato Genome Sequencing Consortium"/>
        </authorList>
    </citation>
    <scope>NUCLEOTIDE SEQUENCE [LARGE SCALE GENOMIC DNA]</scope>
    <source>
        <strain evidence="3">cv. DM1-3 516 R44</strain>
    </source>
</reference>
<feature type="compositionally biased region" description="Basic and acidic residues" evidence="1">
    <location>
        <begin position="24"/>
        <end position="33"/>
    </location>
</feature>
<protein>
    <submittedName>
        <fullName evidence="2">Uncharacterized protein</fullName>
    </submittedName>
</protein>
<sequence length="244" mass="26526">MMGRGGSRRVKAVNLPSQPHRPPRLSEDHEDLHGPWSFTRPMGASMEPYQARGLRPSTSSHQVQTTTDFRVRGPFHDSIALTATSAKACTKNRGVCASGKRHRATARSINQGLHASAVACAHRPTTRDIGEGLHASDVACAHLANDVGNRHGASAKACTHKPWRVRIDWASTAVACTHRPTTGDYTSICRCRTWPGSIVSGLQNAVSRRRTWNAHNGQPRQNWAGTIVSGLHISVSRCRTGLPQ</sequence>
<feature type="compositionally biased region" description="Basic residues" evidence="1">
    <location>
        <begin position="1"/>
        <end position="11"/>
    </location>
</feature>
<accession>M1DE94</accession>
<dbReference type="InParanoid" id="M1DE94"/>
<evidence type="ECO:0000256" key="1">
    <source>
        <dbReference type="SAM" id="MobiDB-lite"/>
    </source>
</evidence>
<organism evidence="2 3">
    <name type="scientific">Solanum tuberosum</name>
    <name type="common">Potato</name>
    <dbReference type="NCBI Taxonomy" id="4113"/>
    <lineage>
        <taxon>Eukaryota</taxon>
        <taxon>Viridiplantae</taxon>
        <taxon>Streptophyta</taxon>
        <taxon>Embryophyta</taxon>
        <taxon>Tracheophyta</taxon>
        <taxon>Spermatophyta</taxon>
        <taxon>Magnoliopsida</taxon>
        <taxon>eudicotyledons</taxon>
        <taxon>Gunneridae</taxon>
        <taxon>Pentapetalae</taxon>
        <taxon>asterids</taxon>
        <taxon>lamiids</taxon>
        <taxon>Solanales</taxon>
        <taxon>Solanaceae</taxon>
        <taxon>Solanoideae</taxon>
        <taxon>Solaneae</taxon>
        <taxon>Solanum</taxon>
    </lineage>
</organism>
<evidence type="ECO:0000313" key="2">
    <source>
        <dbReference type="EnsemblPlants" id="PGSC0003DMT400087652"/>
    </source>
</evidence>
<dbReference type="Gramene" id="PGSC0003DMT400087652">
    <property type="protein sequence ID" value="PGSC0003DMT400087652"/>
    <property type="gene ID" value="PGSC0003DMG400037223"/>
</dbReference>
<dbReference type="AlphaFoldDB" id="M1DE94"/>
<name>M1DE94_SOLTU</name>